<sequence length="87" mass="10217">MDVQELLYQMFMRNHRFTHPSNEARSRSVWTATAQSNFKHLLYNARKKYTESLSESIPKPLVGARTDMDDELRPIKFSTGSHFQKIV</sequence>
<protein>
    <submittedName>
        <fullName evidence="1">Uncharacterized protein</fullName>
    </submittedName>
</protein>
<name>A0A843TYM7_COLES</name>
<feature type="non-terminal residue" evidence="1">
    <location>
        <position position="87"/>
    </location>
</feature>
<dbReference type="Proteomes" id="UP000652761">
    <property type="component" value="Unassembled WGS sequence"/>
</dbReference>
<dbReference type="AlphaFoldDB" id="A0A843TYM7"/>
<comment type="caution">
    <text evidence="1">The sequence shown here is derived from an EMBL/GenBank/DDBJ whole genome shotgun (WGS) entry which is preliminary data.</text>
</comment>
<reference evidence="1" key="1">
    <citation type="submission" date="2017-07" db="EMBL/GenBank/DDBJ databases">
        <title>Taro Niue Genome Assembly and Annotation.</title>
        <authorList>
            <person name="Atibalentja N."/>
            <person name="Keating K."/>
            <person name="Fields C.J."/>
        </authorList>
    </citation>
    <scope>NUCLEOTIDE SEQUENCE</scope>
    <source>
        <strain evidence="1">Niue_2</strain>
        <tissue evidence="1">Leaf</tissue>
    </source>
</reference>
<evidence type="ECO:0000313" key="1">
    <source>
        <dbReference type="EMBL" id="MQL74670.1"/>
    </source>
</evidence>
<gene>
    <name evidence="1" type="ORF">Taro_007028</name>
</gene>
<accession>A0A843TYM7</accession>
<dbReference type="OrthoDB" id="1434681at2759"/>
<evidence type="ECO:0000313" key="2">
    <source>
        <dbReference type="Proteomes" id="UP000652761"/>
    </source>
</evidence>
<proteinExistence type="predicted"/>
<keyword evidence="2" id="KW-1185">Reference proteome</keyword>
<organism evidence="1 2">
    <name type="scientific">Colocasia esculenta</name>
    <name type="common">Wild taro</name>
    <name type="synonym">Arum esculentum</name>
    <dbReference type="NCBI Taxonomy" id="4460"/>
    <lineage>
        <taxon>Eukaryota</taxon>
        <taxon>Viridiplantae</taxon>
        <taxon>Streptophyta</taxon>
        <taxon>Embryophyta</taxon>
        <taxon>Tracheophyta</taxon>
        <taxon>Spermatophyta</taxon>
        <taxon>Magnoliopsida</taxon>
        <taxon>Liliopsida</taxon>
        <taxon>Araceae</taxon>
        <taxon>Aroideae</taxon>
        <taxon>Colocasieae</taxon>
        <taxon>Colocasia</taxon>
    </lineage>
</organism>
<dbReference type="EMBL" id="NMUH01000218">
    <property type="protein sequence ID" value="MQL74670.1"/>
    <property type="molecule type" value="Genomic_DNA"/>
</dbReference>